<dbReference type="RefSeq" id="WP_164337934.1">
    <property type="nucleotide sequence ID" value="NZ_JAAGMD010000119.1"/>
</dbReference>
<protein>
    <submittedName>
        <fullName evidence="3">Hemerythrin domain-containing protein</fullName>
    </submittedName>
</protein>
<organism evidence="3">
    <name type="scientific">Streptomyces sp. SID14436</name>
    <dbReference type="NCBI Taxonomy" id="2706070"/>
    <lineage>
        <taxon>Bacteria</taxon>
        <taxon>Bacillati</taxon>
        <taxon>Actinomycetota</taxon>
        <taxon>Actinomycetes</taxon>
        <taxon>Kitasatosporales</taxon>
        <taxon>Streptomycetaceae</taxon>
        <taxon>Streptomyces</taxon>
    </lineage>
</organism>
<feature type="region of interest" description="Disordered" evidence="1">
    <location>
        <begin position="1"/>
        <end position="24"/>
    </location>
</feature>
<feature type="domain" description="Hemerythrin-like" evidence="2">
    <location>
        <begin position="33"/>
        <end position="114"/>
    </location>
</feature>
<reference evidence="3" key="1">
    <citation type="submission" date="2020-01" db="EMBL/GenBank/DDBJ databases">
        <title>Insect and environment-associated Actinomycetes.</title>
        <authorList>
            <person name="Currrie C."/>
            <person name="Chevrette M."/>
            <person name="Carlson C."/>
            <person name="Stubbendieck R."/>
            <person name="Wendt-Pienkowski E."/>
        </authorList>
    </citation>
    <scope>NUCLEOTIDE SEQUENCE</scope>
    <source>
        <strain evidence="3">SID14436</strain>
    </source>
</reference>
<evidence type="ECO:0000256" key="1">
    <source>
        <dbReference type="SAM" id="MobiDB-lite"/>
    </source>
</evidence>
<proteinExistence type="predicted"/>
<evidence type="ECO:0000313" key="3">
    <source>
        <dbReference type="EMBL" id="NEA85300.1"/>
    </source>
</evidence>
<dbReference type="InterPro" id="IPR012312">
    <property type="entry name" value="Hemerythrin-like"/>
</dbReference>
<accession>A0A6G3QQ29</accession>
<name>A0A6G3QQ29_9ACTN</name>
<evidence type="ECO:0000259" key="2">
    <source>
        <dbReference type="Pfam" id="PF01814"/>
    </source>
</evidence>
<dbReference type="AlphaFoldDB" id="A0A6G3QQ29"/>
<comment type="caution">
    <text evidence="3">The sequence shown here is derived from an EMBL/GenBank/DDBJ whole genome shotgun (WGS) entry which is preliminary data.</text>
</comment>
<feature type="compositionally biased region" description="Low complexity" evidence="1">
    <location>
        <begin position="10"/>
        <end position="24"/>
    </location>
</feature>
<dbReference type="Gene3D" id="1.20.120.520">
    <property type="entry name" value="nmb1532 protein domain like"/>
    <property type="match status" value="1"/>
</dbReference>
<dbReference type="EMBL" id="JAAGMD010000119">
    <property type="protein sequence ID" value="NEA85300.1"/>
    <property type="molecule type" value="Genomic_DNA"/>
</dbReference>
<dbReference type="Pfam" id="PF01814">
    <property type="entry name" value="Hemerythrin"/>
    <property type="match status" value="1"/>
</dbReference>
<gene>
    <name evidence="3" type="ORF">G3I53_04350</name>
</gene>
<feature type="region of interest" description="Disordered" evidence="1">
    <location>
        <begin position="121"/>
        <end position="140"/>
    </location>
</feature>
<sequence length="251" mass="27199">MNETVRHASDSPGSPDSTDSTDSPAITQTRLTHATHRLATDLLVDAVDRPSADPGRLAELREFVVTHLRHHHETEDALLWPRIVAAAPETEHLLHRLSQEHDRLDDALDRLAAVDLTTGGQAAAGADTEPAGHGVGPVRAGLRDDVRPVLREAAVAVRDSVRDHLAHEEPVLFPVLRDRITAAEWEEFAHQVVVTTPPVAGHLMIGFLDEAGTPAEVRSMLADMPGPVQDLVPAMRSRAAEDLRALRGETS</sequence>
<dbReference type="CDD" id="cd12108">
    <property type="entry name" value="Hr-like"/>
    <property type="match status" value="1"/>
</dbReference>